<dbReference type="AlphaFoldDB" id="A0A9P1JVU3"/>
<organism evidence="2 3">
    <name type="scientific">Azospirillum baldaniorum</name>
    <dbReference type="NCBI Taxonomy" id="1064539"/>
    <lineage>
        <taxon>Bacteria</taxon>
        <taxon>Pseudomonadati</taxon>
        <taxon>Pseudomonadota</taxon>
        <taxon>Alphaproteobacteria</taxon>
        <taxon>Rhodospirillales</taxon>
        <taxon>Azospirillaceae</taxon>
        <taxon>Azospirillum</taxon>
    </lineage>
</organism>
<name>A0A9P1JVU3_9PROT</name>
<keyword evidence="2" id="KW-0614">Plasmid</keyword>
<gene>
    <name evidence="2" type="ORF">AZOBR_p1110171</name>
</gene>
<sequence>MRRVATRSSTTRCRDARAARAGPGTGDAVPPAGEVVPSPLWGEGGPKGRVRGLCVAE</sequence>
<dbReference type="Proteomes" id="UP000007319">
    <property type="component" value="Plasmid AZOBR_p1"/>
</dbReference>
<feature type="region of interest" description="Disordered" evidence="1">
    <location>
        <begin position="1"/>
        <end position="47"/>
    </location>
</feature>
<evidence type="ECO:0000313" key="2">
    <source>
        <dbReference type="EMBL" id="CCD00702.1"/>
    </source>
</evidence>
<accession>A0A9P1JVU3</accession>
<reference evidence="2 3" key="1">
    <citation type="journal article" date="2011" name="PLoS Genet.">
        <title>Azospirillum genomes reveal transition of bacteria from aquatic to terrestrial environments.</title>
        <authorList>
            <person name="Wisniewski-Dye F."/>
            <person name="Borziak K."/>
            <person name="Khalsa-Moyers G."/>
            <person name="Alexandre G."/>
            <person name="Sukharnikov L.O."/>
            <person name="Wuichet K."/>
            <person name="Hurst G.B."/>
            <person name="McDonald W.H."/>
            <person name="Robertson J.S."/>
            <person name="Barbe V."/>
            <person name="Calteau A."/>
            <person name="Rouy Z."/>
            <person name="Mangenot S."/>
            <person name="Prigent-Combaret C."/>
            <person name="Normand P."/>
            <person name="Boyer M."/>
            <person name="Siguier P."/>
            <person name="Dessaux Y."/>
            <person name="Elmerich C."/>
            <person name="Condemine G."/>
            <person name="Krishnen G."/>
            <person name="Kennedy I."/>
            <person name="Paterson A.H."/>
            <person name="Gonzalez V."/>
            <person name="Mavingui P."/>
            <person name="Zhulin I.B."/>
        </authorList>
    </citation>
    <scope>NUCLEOTIDE SEQUENCE [LARGE SCALE GENOMIC DNA]</scope>
    <source>
        <strain evidence="2 3">Sp245</strain>
    </source>
</reference>
<feature type="compositionally biased region" description="Low complexity" evidence="1">
    <location>
        <begin position="19"/>
        <end position="28"/>
    </location>
</feature>
<evidence type="ECO:0000313" key="3">
    <source>
        <dbReference type="Proteomes" id="UP000007319"/>
    </source>
</evidence>
<proteinExistence type="predicted"/>
<protein>
    <submittedName>
        <fullName evidence="2">Uncharacterized protein</fullName>
    </submittedName>
</protein>
<feature type="compositionally biased region" description="Low complexity" evidence="1">
    <location>
        <begin position="1"/>
        <end position="11"/>
    </location>
</feature>
<keyword evidence="3" id="KW-1185">Reference proteome</keyword>
<feature type="non-terminal residue" evidence="2">
    <location>
        <position position="57"/>
    </location>
</feature>
<evidence type="ECO:0000256" key="1">
    <source>
        <dbReference type="SAM" id="MobiDB-lite"/>
    </source>
</evidence>
<geneLocation type="plasmid" evidence="2 3">
    <name>AZOBR_p1</name>
</geneLocation>
<dbReference type="EMBL" id="HE577328">
    <property type="protein sequence ID" value="CCD00702.1"/>
    <property type="molecule type" value="Genomic_DNA"/>
</dbReference>
<dbReference type="KEGG" id="abs:AZOBR_p1110171"/>